<evidence type="ECO:0000313" key="2">
    <source>
        <dbReference type="EMBL" id="CAA9301669.1"/>
    </source>
</evidence>
<feature type="region of interest" description="Disordered" evidence="1">
    <location>
        <begin position="1"/>
        <end position="41"/>
    </location>
</feature>
<feature type="compositionally biased region" description="Basic and acidic residues" evidence="1">
    <location>
        <begin position="138"/>
        <end position="149"/>
    </location>
</feature>
<organism evidence="2">
    <name type="scientific">uncultured Chloroflexota bacterium</name>
    <dbReference type="NCBI Taxonomy" id="166587"/>
    <lineage>
        <taxon>Bacteria</taxon>
        <taxon>Bacillati</taxon>
        <taxon>Chloroflexota</taxon>
        <taxon>environmental samples</taxon>
    </lineage>
</organism>
<feature type="region of interest" description="Disordered" evidence="1">
    <location>
        <begin position="117"/>
        <end position="165"/>
    </location>
</feature>
<proteinExistence type="predicted"/>
<dbReference type="EMBL" id="CADCTC010000296">
    <property type="protein sequence ID" value="CAA9301669.1"/>
    <property type="molecule type" value="Genomic_DNA"/>
</dbReference>
<feature type="compositionally biased region" description="Polar residues" evidence="1">
    <location>
        <begin position="150"/>
        <end position="165"/>
    </location>
</feature>
<evidence type="ECO:0000256" key="1">
    <source>
        <dbReference type="SAM" id="MobiDB-lite"/>
    </source>
</evidence>
<dbReference type="AlphaFoldDB" id="A0A6J4KBX7"/>
<accession>A0A6J4KBX7</accession>
<feature type="compositionally biased region" description="Basic and acidic residues" evidence="1">
    <location>
        <begin position="1"/>
        <end position="10"/>
    </location>
</feature>
<name>A0A6J4KBX7_9CHLR</name>
<protein>
    <submittedName>
        <fullName evidence="2">Uncharacterized protein</fullName>
    </submittedName>
</protein>
<sequence length="165" mass="17895">MGRRAEEGRRGHAGPHGHLLAPCIREGGERPGAGGHASASSCGSAFGKGGGHFGIVQIEDLLRRLERPPFDQPPARRQDQAAGEEKQPLVDVEVVVFLEGHHVPHHVEHAAQERLVLGGQRPERPGSRIAWRRRIRRRELSAERGRDSGTSRGTDTSRQPAASGS</sequence>
<feature type="region of interest" description="Disordered" evidence="1">
    <location>
        <begin position="64"/>
        <end position="87"/>
    </location>
</feature>
<reference evidence="2" key="1">
    <citation type="submission" date="2020-02" db="EMBL/GenBank/DDBJ databases">
        <authorList>
            <person name="Meier V. D."/>
        </authorList>
    </citation>
    <scope>NUCLEOTIDE SEQUENCE</scope>
    <source>
        <strain evidence="2">AVDCRST_MAG77</strain>
    </source>
</reference>
<gene>
    <name evidence="2" type="ORF">AVDCRST_MAG77-5719</name>
</gene>